<proteinExistence type="predicted"/>
<dbReference type="AlphaFoldDB" id="A0A090DA92"/>
<accession>A0A090DA92</accession>
<organism evidence="1 2">
    <name type="scientific">Mesorhizobium plurifarium</name>
    <dbReference type="NCBI Taxonomy" id="69974"/>
    <lineage>
        <taxon>Bacteria</taxon>
        <taxon>Pseudomonadati</taxon>
        <taxon>Pseudomonadota</taxon>
        <taxon>Alphaproteobacteria</taxon>
        <taxon>Hyphomicrobiales</taxon>
        <taxon>Phyllobacteriaceae</taxon>
        <taxon>Mesorhizobium</taxon>
    </lineage>
</organism>
<evidence type="ECO:0000313" key="2">
    <source>
        <dbReference type="Proteomes" id="UP000045285"/>
    </source>
</evidence>
<dbReference type="Proteomes" id="UP000045285">
    <property type="component" value="Unassembled WGS sequence"/>
</dbReference>
<gene>
    <name evidence="1" type="ORF">MPL3356_110288</name>
</gene>
<protein>
    <submittedName>
        <fullName evidence="1">Uncharacterized protein</fullName>
    </submittedName>
</protein>
<dbReference type="EMBL" id="CCMZ01000003">
    <property type="protein sequence ID" value="CDX12015.1"/>
    <property type="molecule type" value="Genomic_DNA"/>
</dbReference>
<reference evidence="2" key="1">
    <citation type="submission" date="2014-08" db="EMBL/GenBank/DDBJ databases">
        <authorList>
            <person name="Moulin L."/>
        </authorList>
    </citation>
    <scope>NUCLEOTIDE SEQUENCE [LARGE SCALE GENOMIC DNA]</scope>
</reference>
<keyword evidence="2" id="KW-1185">Reference proteome</keyword>
<sequence length="142" mass="15704">MGAKVHLWSMPIRALVLPTVSFLAPLKGLFELGHFRPPPTCHRMKYGRSAAALQSKNAHDPRMLRLDEIGALARITDALCGLAYRVRGWTVSSDGFSQAHVIGIEVAEIVNVIRPRGYSPWCPGKVSERDTLSTTLPFEQQP</sequence>
<evidence type="ECO:0000313" key="1">
    <source>
        <dbReference type="EMBL" id="CDX12015.1"/>
    </source>
</evidence>
<name>A0A090DA92_MESPL</name>